<sequence>MKEIILKTHKLSKKYGNQLAVNNVTMTVRKGDIYGFIGKNGAGKTTLIRIVTGLIHKTGGEIELLGVSNEKGLNEARTIVGSLVEMPAFYGNMTAKENLEVSRLVRNIAGKQCIEEVLELVDLKGASNKKVKNFSLGMKQRLGIANALLGNPRFLILDEPINGLDPVSIVEIRELLKKINKEKDITILVSSHILSELSELATCYGIIDNGQLLEEISAEQLYEKCKQYIEIKVDDAKKAVVLLEKELDIIDYSVVENSIIKVYSHLNDVAKINTLLIRNNIEISNIGLKGQNLEEYFLSVVGGGKNA</sequence>
<dbReference type="Gene3D" id="3.40.50.300">
    <property type="entry name" value="P-loop containing nucleotide triphosphate hydrolases"/>
    <property type="match status" value="1"/>
</dbReference>
<dbReference type="GO" id="GO:0005524">
    <property type="term" value="F:ATP binding"/>
    <property type="evidence" value="ECO:0007669"/>
    <property type="project" value="UniProtKB-KW"/>
</dbReference>
<evidence type="ECO:0000313" key="7">
    <source>
        <dbReference type="Proteomes" id="UP000002730"/>
    </source>
</evidence>
<accession>D9SN73</accession>
<dbReference type="Pfam" id="PF00005">
    <property type="entry name" value="ABC_tran"/>
    <property type="match status" value="1"/>
</dbReference>
<dbReference type="eggNOG" id="COG1131">
    <property type="taxonomic scope" value="Bacteria"/>
</dbReference>
<dbReference type="GO" id="GO:0016887">
    <property type="term" value="F:ATP hydrolysis activity"/>
    <property type="evidence" value="ECO:0007669"/>
    <property type="project" value="InterPro"/>
</dbReference>
<keyword evidence="3" id="KW-0547">Nucleotide-binding</keyword>
<dbReference type="RefSeq" id="WP_010074220.1">
    <property type="nucleotide sequence ID" value="NC_014393.1"/>
</dbReference>
<name>D9SN73_CLOC7</name>
<reference evidence="6 7" key="1">
    <citation type="submission" date="2010-08" db="EMBL/GenBank/DDBJ databases">
        <title>Complete sequence of Clostridium cellulovorans 743B.</title>
        <authorList>
            <consortium name="US DOE Joint Genome Institute"/>
            <person name="Lucas S."/>
            <person name="Copeland A."/>
            <person name="Lapidus A."/>
            <person name="Cheng J.-F."/>
            <person name="Bruce D."/>
            <person name="Goodwin L."/>
            <person name="Pitluck S."/>
            <person name="Chertkov O."/>
            <person name="Detter J.C."/>
            <person name="Han C."/>
            <person name="Tapia R."/>
            <person name="Land M."/>
            <person name="Hauser L."/>
            <person name="Chang Y.-J."/>
            <person name="Jeffries C."/>
            <person name="Kyrpides N."/>
            <person name="Ivanova N."/>
            <person name="Mikhailova N."/>
            <person name="Hemme C.L."/>
            <person name="Woyke T."/>
        </authorList>
    </citation>
    <scope>NUCLEOTIDE SEQUENCE [LARGE SCALE GENOMIC DNA]</scope>
    <source>
        <strain evidence="7">ATCC 35296 / DSM 3052 / OCM 3 / 743B</strain>
    </source>
</reference>
<dbReference type="PANTHER" id="PTHR43335">
    <property type="entry name" value="ABC TRANSPORTER, ATP-BINDING PROTEIN"/>
    <property type="match status" value="1"/>
</dbReference>
<keyword evidence="2" id="KW-0813">Transport</keyword>
<evidence type="ECO:0000256" key="2">
    <source>
        <dbReference type="ARBA" id="ARBA00022448"/>
    </source>
</evidence>
<keyword evidence="4" id="KW-0067">ATP-binding</keyword>
<comment type="similarity">
    <text evidence="1">Belongs to the ABC transporter superfamily.</text>
</comment>
<evidence type="ECO:0000313" key="6">
    <source>
        <dbReference type="EMBL" id="ADL53865.1"/>
    </source>
</evidence>
<feature type="domain" description="ABC transporter" evidence="5">
    <location>
        <begin position="6"/>
        <end position="234"/>
    </location>
</feature>
<gene>
    <name evidence="6" type="ordered locus">Clocel_4204</name>
</gene>
<dbReference type="InterPro" id="IPR003593">
    <property type="entry name" value="AAA+_ATPase"/>
</dbReference>
<dbReference type="PROSITE" id="PS50893">
    <property type="entry name" value="ABC_TRANSPORTER_2"/>
    <property type="match status" value="1"/>
</dbReference>
<dbReference type="InterPro" id="IPR027417">
    <property type="entry name" value="P-loop_NTPase"/>
</dbReference>
<dbReference type="STRING" id="573061.Clocel_4204"/>
<keyword evidence="7" id="KW-1185">Reference proteome</keyword>
<dbReference type="SUPFAM" id="SSF52540">
    <property type="entry name" value="P-loop containing nucleoside triphosphate hydrolases"/>
    <property type="match status" value="1"/>
</dbReference>
<dbReference type="PANTHER" id="PTHR43335:SF8">
    <property type="entry name" value="ABC TRANSPORTER, ATP-BINDING PROTEIN"/>
    <property type="match status" value="1"/>
</dbReference>
<evidence type="ECO:0000256" key="3">
    <source>
        <dbReference type="ARBA" id="ARBA00022741"/>
    </source>
</evidence>
<dbReference type="AlphaFoldDB" id="D9SN73"/>
<dbReference type="PROSITE" id="PS00211">
    <property type="entry name" value="ABC_TRANSPORTER_1"/>
    <property type="match status" value="1"/>
</dbReference>
<evidence type="ECO:0000259" key="5">
    <source>
        <dbReference type="PROSITE" id="PS50893"/>
    </source>
</evidence>
<dbReference type="HOGENOM" id="CLU_000604_1_2_9"/>
<evidence type="ECO:0000256" key="1">
    <source>
        <dbReference type="ARBA" id="ARBA00005417"/>
    </source>
</evidence>
<dbReference type="InterPro" id="IPR003439">
    <property type="entry name" value="ABC_transporter-like_ATP-bd"/>
</dbReference>
<evidence type="ECO:0000256" key="4">
    <source>
        <dbReference type="ARBA" id="ARBA00022840"/>
    </source>
</evidence>
<dbReference type="EMBL" id="CP002160">
    <property type="protein sequence ID" value="ADL53865.1"/>
    <property type="molecule type" value="Genomic_DNA"/>
</dbReference>
<dbReference type="SMART" id="SM00382">
    <property type="entry name" value="AAA"/>
    <property type="match status" value="1"/>
</dbReference>
<proteinExistence type="inferred from homology"/>
<dbReference type="Proteomes" id="UP000002730">
    <property type="component" value="Chromosome"/>
</dbReference>
<organism evidence="6 7">
    <name type="scientific">Clostridium cellulovorans (strain ATCC 35296 / DSM 3052 / OCM 3 / 743B)</name>
    <dbReference type="NCBI Taxonomy" id="573061"/>
    <lineage>
        <taxon>Bacteria</taxon>
        <taxon>Bacillati</taxon>
        <taxon>Bacillota</taxon>
        <taxon>Clostridia</taxon>
        <taxon>Eubacteriales</taxon>
        <taxon>Clostridiaceae</taxon>
        <taxon>Clostridium</taxon>
    </lineage>
</organism>
<dbReference type="KEGG" id="ccb:Clocel_4204"/>
<protein>
    <submittedName>
        <fullName evidence="6">ABC transporter related</fullName>
    </submittedName>
</protein>
<dbReference type="InterPro" id="IPR017871">
    <property type="entry name" value="ABC_transporter-like_CS"/>
</dbReference>
<dbReference type="OrthoDB" id="9809205at2"/>